<sequence length="121" mass="13573">MQRRQGTACQGQLNLHNYVWTFNLIPEQVQLGPERSELQKLPLGQMSSSETNPCIRDDAPGAIGIVWHVCKDPIFCLAKLPRFRDYVLEGDLLLFGPHGYRTYPDDESEALVAVSIACRGT</sequence>
<comment type="caution">
    <text evidence="1">The sequence shown here is derived from an EMBL/GenBank/DDBJ whole genome shotgun (WGS) entry which is preliminary data.</text>
</comment>
<gene>
    <name evidence="1" type="primary">DHC1</name>
    <name evidence="1" type="ORF">SNAT2548_LOCUS20410</name>
</gene>
<evidence type="ECO:0000313" key="2">
    <source>
        <dbReference type="Proteomes" id="UP000604046"/>
    </source>
</evidence>
<evidence type="ECO:0000313" key="1">
    <source>
        <dbReference type="EMBL" id="CAE7373549.1"/>
    </source>
</evidence>
<reference evidence="1" key="1">
    <citation type="submission" date="2021-02" db="EMBL/GenBank/DDBJ databases">
        <authorList>
            <person name="Dougan E. K."/>
            <person name="Rhodes N."/>
            <person name="Thang M."/>
            <person name="Chan C."/>
        </authorList>
    </citation>
    <scope>NUCLEOTIDE SEQUENCE</scope>
</reference>
<proteinExistence type="predicted"/>
<organism evidence="1 2">
    <name type="scientific">Symbiodinium natans</name>
    <dbReference type="NCBI Taxonomy" id="878477"/>
    <lineage>
        <taxon>Eukaryota</taxon>
        <taxon>Sar</taxon>
        <taxon>Alveolata</taxon>
        <taxon>Dinophyceae</taxon>
        <taxon>Suessiales</taxon>
        <taxon>Symbiodiniaceae</taxon>
        <taxon>Symbiodinium</taxon>
    </lineage>
</organism>
<dbReference type="AlphaFoldDB" id="A0A812Q9D1"/>
<accession>A0A812Q9D1</accession>
<keyword evidence="2" id="KW-1185">Reference proteome</keyword>
<dbReference type="Proteomes" id="UP000604046">
    <property type="component" value="Unassembled WGS sequence"/>
</dbReference>
<protein>
    <submittedName>
        <fullName evidence="1">DHC1 protein</fullName>
    </submittedName>
</protein>
<name>A0A812Q9D1_9DINO</name>
<dbReference type="EMBL" id="CAJNDS010002208">
    <property type="protein sequence ID" value="CAE7373549.1"/>
    <property type="molecule type" value="Genomic_DNA"/>
</dbReference>